<accession>A0ACD4DGL0</accession>
<sequence>MTVLVATESSEGPVRTVAESVAAALEGRDIDVTLGDASDLERAEEFEGIVFGAEVEDGEYSPDTQEELQSRRTVLRQQVVWLFGVGSGEADECPELVGHLAASGYKSFSPTTEDDEVQSWVSLVADEIEGHS</sequence>
<keyword evidence="2" id="KW-1185">Reference proteome</keyword>
<protein>
    <submittedName>
        <fullName evidence="1">Flavodoxin/nitric oxide synthase</fullName>
    </submittedName>
</protein>
<name>A0ACD4DGL0_9NOCA</name>
<evidence type="ECO:0000313" key="1">
    <source>
        <dbReference type="EMBL" id="UYP19214.1"/>
    </source>
</evidence>
<reference evidence="1" key="1">
    <citation type="submission" date="2022-10" db="EMBL/GenBank/DDBJ databases">
        <title>Rhodococcus ferula Z13 complete genome.</title>
        <authorList>
            <person name="Long X."/>
            <person name="Zang M."/>
        </authorList>
    </citation>
    <scope>NUCLEOTIDE SEQUENCE</scope>
    <source>
        <strain evidence="1">Z13</strain>
    </source>
</reference>
<evidence type="ECO:0000313" key="2">
    <source>
        <dbReference type="Proteomes" id="UP001156484"/>
    </source>
</evidence>
<organism evidence="1 2">
    <name type="scientific">Rhodococcus sacchari</name>
    <dbReference type="NCBI Taxonomy" id="2962047"/>
    <lineage>
        <taxon>Bacteria</taxon>
        <taxon>Bacillati</taxon>
        <taxon>Actinomycetota</taxon>
        <taxon>Actinomycetes</taxon>
        <taxon>Mycobacteriales</taxon>
        <taxon>Nocardiaceae</taxon>
        <taxon>Rhodococcus</taxon>
    </lineage>
</organism>
<gene>
    <name evidence="1" type="ORF">OED52_01080</name>
</gene>
<dbReference type="EMBL" id="CP107551">
    <property type="protein sequence ID" value="UYP19214.1"/>
    <property type="molecule type" value="Genomic_DNA"/>
</dbReference>
<proteinExistence type="predicted"/>
<dbReference type="Proteomes" id="UP001156484">
    <property type="component" value="Chromosome"/>
</dbReference>